<accession>A0AAD5Q4E6</accession>
<keyword evidence="3" id="KW-1185">Reference proteome</keyword>
<organism evidence="2 3">
    <name type="scientific">Pythium insidiosum</name>
    <name type="common">Pythiosis disease agent</name>
    <dbReference type="NCBI Taxonomy" id="114742"/>
    <lineage>
        <taxon>Eukaryota</taxon>
        <taxon>Sar</taxon>
        <taxon>Stramenopiles</taxon>
        <taxon>Oomycota</taxon>
        <taxon>Peronosporomycetes</taxon>
        <taxon>Pythiales</taxon>
        <taxon>Pythiaceae</taxon>
        <taxon>Pythium</taxon>
    </lineage>
</organism>
<evidence type="ECO:0000313" key="3">
    <source>
        <dbReference type="Proteomes" id="UP001209570"/>
    </source>
</evidence>
<proteinExistence type="predicted"/>
<sequence>MNMELSKWSNHESPASSASSWIDTDSESDSEEIGQFVFFGDRTQAKHTSSSSRKFAVQRTAPIMIPQQSTPDRRWRSSLEFSDDMTSSPYDAASPVFDSFGDLNTDDIDEDDPAFYGNLAYLRSSHVSRLQEARHLGRGTSQRRSGSPVRASIADDEQIFAMEL</sequence>
<dbReference type="EMBL" id="JAKCXM010000522">
    <property type="protein sequence ID" value="KAJ0393171.1"/>
    <property type="molecule type" value="Genomic_DNA"/>
</dbReference>
<protein>
    <submittedName>
        <fullName evidence="2">Uncharacterized protein</fullName>
    </submittedName>
</protein>
<feature type="region of interest" description="Disordered" evidence="1">
    <location>
        <begin position="133"/>
        <end position="152"/>
    </location>
</feature>
<feature type="region of interest" description="Disordered" evidence="1">
    <location>
        <begin position="43"/>
        <end position="75"/>
    </location>
</feature>
<feature type="region of interest" description="Disordered" evidence="1">
    <location>
        <begin position="1"/>
        <end position="27"/>
    </location>
</feature>
<dbReference type="Proteomes" id="UP001209570">
    <property type="component" value="Unassembled WGS sequence"/>
</dbReference>
<dbReference type="AlphaFoldDB" id="A0AAD5Q4E6"/>
<evidence type="ECO:0000313" key="2">
    <source>
        <dbReference type="EMBL" id="KAJ0393171.1"/>
    </source>
</evidence>
<reference evidence="2" key="1">
    <citation type="submission" date="2021-12" db="EMBL/GenBank/DDBJ databases">
        <title>Prjna785345.</title>
        <authorList>
            <person name="Rujirawat T."/>
            <person name="Krajaejun T."/>
        </authorList>
    </citation>
    <scope>NUCLEOTIDE SEQUENCE</scope>
    <source>
        <strain evidence="2">Pi057C3</strain>
    </source>
</reference>
<gene>
    <name evidence="2" type="ORF">P43SY_004171</name>
</gene>
<name>A0AAD5Q4E6_PYTIN</name>
<evidence type="ECO:0000256" key="1">
    <source>
        <dbReference type="SAM" id="MobiDB-lite"/>
    </source>
</evidence>
<comment type="caution">
    <text evidence="2">The sequence shown here is derived from an EMBL/GenBank/DDBJ whole genome shotgun (WGS) entry which is preliminary data.</text>
</comment>